<keyword evidence="1" id="KW-0812">Transmembrane</keyword>
<proteinExistence type="predicted"/>
<dbReference type="Proteomes" id="UP001575105">
    <property type="component" value="Unassembled WGS sequence"/>
</dbReference>
<comment type="caution">
    <text evidence="2">The sequence shown here is derived from an EMBL/GenBank/DDBJ whole genome shotgun (WGS) entry which is preliminary data.</text>
</comment>
<feature type="transmembrane region" description="Helical" evidence="1">
    <location>
        <begin position="80"/>
        <end position="105"/>
    </location>
</feature>
<feature type="transmembrane region" description="Helical" evidence="1">
    <location>
        <begin position="26"/>
        <end position="52"/>
    </location>
</feature>
<dbReference type="RefSeq" id="WP_425344526.1">
    <property type="nucleotide sequence ID" value="NZ_JBGUBD010000003.1"/>
</dbReference>
<protein>
    <submittedName>
        <fullName evidence="2">Uncharacterized protein</fullName>
    </submittedName>
</protein>
<feature type="transmembrane region" description="Helical" evidence="1">
    <location>
        <begin position="144"/>
        <end position="165"/>
    </location>
</feature>
<keyword evidence="3" id="KW-1185">Reference proteome</keyword>
<feature type="transmembrane region" description="Helical" evidence="1">
    <location>
        <begin position="117"/>
        <end position="138"/>
    </location>
</feature>
<reference evidence="2 3" key="1">
    <citation type="submission" date="2024-08" db="EMBL/GenBank/DDBJ databases">
        <title>Whole-genome sequencing of halo(alkali)philic microorganisms from hypersaline lakes.</title>
        <authorList>
            <person name="Sorokin D.Y."/>
            <person name="Merkel A.Y."/>
            <person name="Messina E."/>
            <person name="Yakimov M."/>
        </authorList>
    </citation>
    <scope>NUCLEOTIDE SEQUENCE [LARGE SCALE GENOMIC DNA]</scope>
    <source>
        <strain evidence="2 3">AB-hyl4</strain>
    </source>
</reference>
<dbReference type="EMBL" id="JBGUBD010000003">
    <property type="protein sequence ID" value="MFA9477597.1"/>
    <property type="molecule type" value="Genomic_DNA"/>
</dbReference>
<accession>A0ABV4U432</accession>
<gene>
    <name evidence="2" type="ORF">ACERK3_04735</name>
</gene>
<evidence type="ECO:0000313" key="2">
    <source>
        <dbReference type="EMBL" id="MFA9477597.1"/>
    </source>
</evidence>
<keyword evidence="1" id="KW-1133">Transmembrane helix</keyword>
<name>A0ABV4U432_9BACT</name>
<organism evidence="2 3">
    <name type="scientific">Natronomicrosphaera hydrolytica</name>
    <dbReference type="NCBI Taxonomy" id="3242702"/>
    <lineage>
        <taxon>Bacteria</taxon>
        <taxon>Pseudomonadati</taxon>
        <taxon>Planctomycetota</taxon>
        <taxon>Phycisphaerae</taxon>
        <taxon>Phycisphaerales</taxon>
        <taxon>Phycisphaeraceae</taxon>
        <taxon>Natronomicrosphaera</taxon>
    </lineage>
</organism>
<sequence>MPWDAATDDPMGVAPRTTDAPRRAAVAVWTTAAAQLIFFGCCAMMLSAAGLIPENMLREELGDQVPEQQLDQLVQAQPALLISALVLLLVMFLPAFALLLLGFAVRRLSMPAIQTARAILFIQAGMIVVMLALHVLGGLAAGDILAAFLGGLLLGGTLVLIIWSLKALRAASRENDHRQGYSNEPWNDPMT</sequence>
<evidence type="ECO:0000256" key="1">
    <source>
        <dbReference type="SAM" id="Phobius"/>
    </source>
</evidence>
<keyword evidence="1" id="KW-0472">Membrane</keyword>
<evidence type="ECO:0000313" key="3">
    <source>
        <dbReference type="Proteomes" id="UP001575105"/>
    </source>
</evidence>